<sequence length="79" mass="8861">MAPAYSSPVKLNAVKQIHFYVLPGYEGSVAADGRILRNAMIRENGLQVPKGNYYLVDVKYTKGEGFLAPFRGQRYHLNT</sequence>
<evidence type="ECO:0008006" key="3">
    <source>
        <dbReference type="Google" id="ProtNLM"/>
    </source>
</evidence>
<dbReference type="Proteomes" id="UP000326396">
    <property type="component" value="Linkage Group LG13"/>
</dbReference>
<organism evidence="1 2">
    <name type="scientific">Mikania micrantha</name>
    <name type="common">bitter vine</name>
    <dbReference type="NCBI Taxonomy" id="192012"/>
    <lineage>
        <taxon>Eukaryota</taxon>
        <taxon>Viridiplantae</taxon>
        <taxon>Streptophyta</taxon>
        <taxon>Embryophyta</taxon>
        <taxon>Tracheophyta</taxon>
        <taxon>Spermatophyta</taxon>
        <taxon>Magnoliopsida</taxon>
        <taxon>eudicotyledons</taxon>
        <taxon>Gunneridae</taxon>
        <taxon>Pentapetalae</taxon>
        <taxon>asterids</taxon>
        <taxon>campanulids</taxon>
        <taxon>Asterales</taxon>
        <taxon>Asteraceae</taxon>
        <taxon>Asteroideae</taxon>
        <taxon>Heliantheae alliance</taxon>
        <taxon>Eupatorieae</taxon>
        <taxon>Mikania</taxon>
    </lineage>
</organism>
<name>A0A5N6PBS9_9ASTR</name>
<evidence type="ECO:0000313" key="2">
    <source>
        <dbReference type="Proteomes" id="UP000326396"/>
    </source>
</evidence>
<dbReference type="EMBL" id="SZYD01000005">
    <property type="protein sequence ID" value="KAD6119179.1"/>
    <property type="molecule type" value="Genomic_DNA"/>
</dbReference>
<proteinExistence type="predicted"/>
<comment type="caution">
    <text evidence="1">The sequence shown here is derived from an EMBL/GenBank/DDBJ whole genome shotgun (WGS) entry which is preliminary data.</text>
</comment>
<gene>
    <name evidence="1" type="ORF">E3N88_10450</name>
</gene>
<protein>
    <recommendedName>
        <fullName evidence="3">DDE Tnp4 domain-containing protein</fullName>
    </recommendedName>
</protein>
<reference evidence="1 2" key="1">
    <citation type="submission" date="2019-05" db="EMBL/GenBank/DDBJ databases">
        <title>Mikania micrantha, genome provides insights into the molecular mechanism of rapid growth.</title>
        <authorList>
            <person name="Liu B."/>
        </authorList>
    </citation>
    <scope>NUCLEOTIDE SEQUENCE [LARGE SCALE GENOMIC DNA]</scope>
    <source>
        <strain evidence="1">NLD-2019</strain>
        <tissue evidence="1">Leaf</tissue>
    </source>
</reference>
<keyword evidence="2" id="KW-1185">Reference proteome</keyword>
<dbReference type="OrthoDB" id="1699974at2759"/>
<evidence type="ECO:0000313" key="1">
    <source>
        <dbReference type="EMBL" id="KAD6119179.1"/>
    </source>
</evidence>
<dbReference type="AlphaFoldDB" id="A0A5N6PBS9"/>
<accession>A0A5N6PBS9</accession>